<dbReference type="Pfam" id="PF24883">
    <property type="entry name" value="NPHP3_N"/>
    <property type="match status" value="1"/>
</dbReference>
<evidence type="ECO:0000313" key="5">
    <source>
        <dbReference type="EMBL" id="OBS18944.1"/>
    </source>
</evidence>
<dbReference type="OMA" id="DTDENCT"/>
<dbReference type="AlphaFoldDB" id="A0A1B8AEN2"/>
<sequence>MQNAPGTLIQIIEEVRDLRNLIETIEPTLRIKNDSGDKGIGHHQTSEQVSNNISPVIVNCLAELQTLESRIRPERIDALLESKGKALLQALTWRLKGNDAKQSIANLQRCKASLNLAINSHNSLVVRNIEQLSLSIEHNVKQSGRRIDALSRDFETSRFDEKQREIFNWLSPLKPGQNHRQLKSAHQSGTAEWFQESKQFHEWFCGRNTMLWLSGPPGSGKSVMMSQAIEAVASRIDQHREPAAYAFAYCDFRDPATQDITNIFGTLLSQLCAQTQSFPIELLQAYDSSTKENRGDGPTIEMLLDVIQTLSTSRQVYLLIDGADEVKDYKYFSKYLATLNCSSTSINTLVASRNEVTIQRIFTDVPRVSLESHIPNIDKDIKRYIGSWLGNEQDLQRLSPDIQSLVSVSLMSKSNGNFKWVSCQLESLKRCRTTRDIKKCLSQLPEGLNETYGRLLARTSASDVAYVRKIMTWLSLSCIPLTLHELWEALAIETGRKDIDDEARLRTPQDILVLGNSLITVSSDGYVMLAHLSVRDYLLSDEMGRDPNTAKFALEPRRCHMKLAKDCLTYLSFSELSSGPSTTQEDYLCRQRKLPLIEYSSRYWFYHLRNAEPDEQMFKLSMDIFQPRARNNFMSWVQVFNATSPFKWNIYPRHATSLYYAASLGLDRVVDNLLQSSTCELDAPGSRFGGTAIHAATLRGHLSIIKTLVKAGADPRKADFDKVTPLHSAAGQGSIDTIKILLECGASKEARDSMDGKNPIDWARLSGHSSAAQFIEQYSPHSHLEKTFDLDSDTDSGIYSDTDENCTMIKVWKPRFGYFPDHYERRSGLDSSHIVSITVGQETSVFDSSVLILKDRDTEGSSPVW</sequence>
<dbReference type="STRING" id="36050.A0A1B8AEN2"/>
<protein>
    <submittedName>
        <fullName evidence="5">Uncharacterized protein</fullName>
    </submittedName>
</protein>
<gene>
    <name evidence="5" type="ORF">FPOA_10668</name>
</gene>
<dbReference type="InterPro" id="IPR054471">
    <property type="entry name" value="GPIID_WHD"/>
</dbReference>
<dbReference type="Proteomes" id="UP000091967">
    <property type="component" value="Unassembled WGS sequence"/>
</dbReference>
<evidence type="ECO:0000259" key="3">
    <source>
        <dbReference type="Pfam" id="PF22939"/>
    </source>
</evidence>
<dbReference type="InterPro" id="IPR002110">
    <property type="entry name" value="Ankyrin_rpt"/>
</dbReference>
<reference evidence="5 6" key="1">
    <citation type="submission" date="2016-06" db="EMBL/GenBank/DDBJ databases">
        <title>Living apart together: crosstalk between the core and supernumerary genomes in a fungal plant pathogen.</title>
        <authorList>
            <person name="Vanheule A."/>
            <person name="Audenaert K."/>
            <person name="Warris S."/>
            <person name="Van De Geest H."/>
            <person name="Schijlen E."/>
            <person name="Hofte M."/>
            <person name="De Saeger S."/>
            <person name="Haesaert G."/>
            <person name="Waalwijk C."/>
            <person name="Van Der Lee T."/>
        </authorList>
    </citation>
    <scope>NUCLEOTIDE SEQUENCE [LARGE SCALE GENOMIC DNA]</scope>
    <source>
        <strain evidence="5 6">2516</strain>
    </source>
</reference>
<dbReference type="PANTHER" id="PTHR10039">
    <property type="entry name" value="AMELOGENIN"/>
    <property type="match status" value="1"/>
</dbReference>
<dbReference type="PROSITE" id="PS50088">
    <property type="entry name" value="ANK_REPEAT"/>
    <property type="match status" value="2"/>
</dbReference>
<organism evidence="5 6">
    <name type="scientific">Fusarium poae</name>
    <dbReference type="NCBI Taxonomy" id="36050"/>
    <lineage>
        <taxon>Eukaryota</taxon>
        <taxon>Fungi</taxon>
        <taxon>Dikarya</taxon>
        <taxon>Ascomycota</taxon>
        <taxon>Pezizomycotina</taxon>
        <taxon>Sordariomycetes</taxon>
        <taxon>Hypocreomycetidae</taxon>
        <taxon>Hypocreales</taxon>
        <taxon>Nectriaceae</taxon>
        <taxon>Fusarium</taxon>
    </lineage>
</organism>
<evidence type="ECO:0000259" key="4">
    <source>
        <dbReference type="Pfam" id="PF24883"/>
    </source>
</evidence>
<comment type="caution">
    <text evidence="5">The sequence shown here is derived from an EMBL/GenBank/DDBJ whole genome shotgun (WGS) entry which is preliminary data.</text>
</comment>
<feature type="domain" description="Nephrocystin 3-like N-terminal" evidence="4">
    <location>
        <begin position="189"/>
        <end position="353"/>
    </location>
</feature>
<dbReference type="SUPFAM" id="SSF48403">
    <property type="entry name" value="Ankyrin repeat"/>
    <property type="match status" value="1"/>
</dbReference>
<dbReference type="EMBL" id="LYXU01000004">
    <property type="protein sequence ID" value="OBS18944.1"/>
    <property type="molecule type" value="Genomic_DNA"/>
</dbReference>
<feature type="domain" description="GPI inositol-deacylase winged helix" evidence="3">
    <location>
        <begin position="467"/>
        <end position="544"/>
    </location>
</feature>
<evidence type="ECO:0000313" key="6">
    <source>
        <dbReference type="Proteomes" id="UP000091967"/>
    </source>
</evidence>
<dbReference type="SUPFAM" id="SSF52540">
    <property type="entry name" value="P-loop containing nucleoside triphosphate hydrolases"/>
    <property type="match status" value="1"/>
</dbReference>
<name>A0A1B8AEN2_FUSPO</name>
<feature type="repeat" description="ANK" evidence="2">
    <location>
        <begin position="721"/>
        <end position="753"/>
    </location>
</feature>
<dbReference type="Gene3D" id="3.40.50.300">
    <property type="entry name" value="P-loop containing nucleotide triphosphate hydrolases"/>
    <property type="match status" value="1"/>
</dbReference>
<evidence type="ECO:0000256" key="1">
    <source>
        <dbReference type="ARBA" id="ARBA00022737"/>
    </source>
</evidence>
<feature type="repeat" description="ANK" evidence="2">
    <location>
        <begin position="688"/>
        <end position="720"/>
    </location>
</feature>
<dbReference type="SMART" id="SM00248">
    <property type="entry name" value="ANK"/>
    <property type="match status" value="4"/>
</dbReference>
<dbReference type="Pfam" id="PF22939">
    <property type="entry name" value="WHD_GPIID"/>
    <property type="match status" value="1"/>
</dbReference>
<dbReference type="InterPro" id="IPR036770">
    <property type="entry name" value="Ankyrin_rpt-contain_sf"/>
</dbReference>
<keyword evidence="6" id="KW-1185">Reference proteome</keyword>
<dbReference type="Pfam" id="PF12796">
    <property type="entry name" value="Ank_2"/>
    <property type="match status" value="1"/>
</dbReference>
<proteinExistence type="predicted"/>
<dbReference type="InterPro" id="IPR056884">
    <property type="entry name" value="NPHP3-like_N"/>
</dbReference>
<keyword evidence="2" id="KW-0040">ANK repeat</keyword>
<dbReference type="InterPro" id="IPR027417">
    <property type="entry name" value="P-loop_NTPase"/>
</dbReference>
<keyword evidence="1" id="KW-0677">Repeat</keyword>
<dbReference type="Gene3D" id="1.25.40.20">
    <property type="entry name" value="Ankyrin repeat-containing domain"/>
    <property type="match status" value="1"/>
</dbReference>
<evidence type="ECO:0000256" key="2">
    <source>
        <dbReference type="PROSITE-ProRule" id="PRU00023"/>
    </source>
</evidence>
<dbReference type="PANTHER" id="PTHR10039:SF16">
    <property type="entry name" value="GPI INOSITOL-DEACYLASE"/>
    <property type="match status" value="1"/>
</dbReference>
<accession>A0A1B8AEN2</accession>
<dbReference type="PROSITE" id="PS50297">
    <property type="entry name" value="ANK_REP_REGION"/>
    <property type="match status" value="2"/>
</dbReference>